<reference evidence="3" key="2">
    <citation type="submission" date="2007-11" db="EMBL/GenBank/DDBJ databases">
        <title>Complete sequence of Delftia acidovorans DSM 14801 / SPH-1.</title>
        <authorList>
            <person name="Copeland A."/>
            <person name="Lucas S."/>
            <person name="Lapidus A."/>
            <person name="Barry K."/>
            <person name="Glavina del Rio T."/>
            <person name="Dalin E."/>
            <person name="Tice H."/>
            <person name="Pitluck S."/>
            <person name="Lowry S."/>
            <person name="Clum A."/>
            <person name="Schmutz J."/>
            <person name="Larimer F."/>
            <person name="Land M."/>
            <person name="Hauser L."/>
            <person name="Kyrpides N."/>
            <person name="Kim E."/>
            <person name="Schleheck D."/>
            <person name="Richardson P."/>
        </authorList>
    </citation>
    <scope>NUCLEOTIDE SEQUENCE [LARGE SCALE GENOMIC DNA]</scope>
    <source>
        <strain evidence="3">DSM 14801 / SPH-1</strain>
    </source>
</reference>
<sequence length="118" mass="13070">MTPFAKETWSCLQNCLFIQYDAVMSIDQIAFALPAVLAVWLSQSRSVALRRWACLLGLGCMPYWIYVALLAGQWGMLALAGAFALGWLKGLWVHWLAPRRREAVGSGLGTIQITPGTR</sequence>
<dbReference type="HOGENOM" id="CLU_184326_0_0_4"/>
<feature type="transmembrane region" description="Helical" evidence="1">
    <location>
        <begin position="77"/>
        <end position="97"/>
    </location>
</feature>
<proteinExistence type="predicted"/>
<evidence type="ECO:0000313" key="3">
    <source>
        <dbReference type="Proteomes" id="UP000000784"/>
    </source>
</evidence>
<keyword evidence="1" id="KW-0812">Transmembrane</keyword>
<accession>A9BWN7</accession>
<name>A9BWN7_DELAS</name>
<protein>
    <submittedName>
        <fullName evidence="2">Uncharacterized protein</fullName>
    </submittedName>
</protein>
<keyword evidence="1" id="KW-0472">Membrane</keyword>
<feature type="transmembrane region" description="Helical" evidence="1">
    <location>
        <begin position="22"/>
        <end position="41"/>
    </location>
</feature>
<reference evidence="2 3" key="1">
    <citation type="journal article" date="2004" name="Appl. Environ. Microbiol.">
        <title>Mineralization of individual congeners of linear alkylbenzenesulfonate by defined pairs of heterotrophic bacteria.</title>
        <authorList>
            <person name="Schleheck D."/>
            <person name="Knepper T.P."/>
            <person name="Fischer K."/>
            <person name="Cook A.M."/>
        </authorList>
    </citation>
    <scope>NUCLEOTIDE SEQUENCE [LARGE SCALE GENOMIC DNA]</scope>
    <source>
        <strain evidence="3">DSM 14801 / SPH-1</strain>
    </source>
</reference>
<organism evidence="2 3">
    <name type="scientific">Delftia acidovorans (strain DSM 14801 / SPH-1)</name>
    <dbReference type="NCBI Taxonomy" id="398578"/>
    <lineage>
        <taxon>Bacteria</taxon>
        <taxon>Pseudomonadati</taxon>
        <taxon>Pseudomonadota</taxon>
        <taxon>Betaproteobacteria</taxon>
        <taxon>Burkholderiales</taxon>
        <taxon>Comamonadaceae</taxon>
        <taxon>Delftia</taxon>
    </lineage>
</organism>
<gene>
    <name evidence="2" type="ordered locus">Daci_3933</name>
</gene>
<feature type="transmembrane region" description="Helical" evidence="1">
    <location>
        <begin position="53"/>
        <end position="71"/>
    </location>
</feature>
<keyword evidence="3" id="KW-1185">Reference proteome</keyword>
<dbReference type="EMBL" id="CP000884">
    <property type="protein sequence ID" value="ABX36564.1"/>
    <property type="molecule type" value="Genomic_DNA"/>
</dbReference>
<dbReference type="KEGG" id="dac:Daci_3933"/>
<dbReference type="AlphaFoldDB" id="A9BWN7"/>
<evidence type="ECO:0000313" key="2">
    <source>
        <dbReference type="EMBL" id="ABX36564.1"/>
    </source>
</evidence>
<evidence type="ECO:0000256" key="1">
    <source>
        <dbReference type="SAM" id="Phobius"/>
    </source>
</evidence>
<keyword evidence="1" id="KW-1133">Transmembrane helix</keyword>
<dbReference type="Proteomes" id="UP000000784">
    <property type="component" value="Chromosome"/>
</dbReference>